<dbReference type="RefSeq" id="WP_228395018.1">
    <property type="nucleotide sequence ID" value="NZ_ML762484.1"/>
</dbReference>
<evidence type="ECO:0000313" key="4">
    <source>
        <dbReference type="EMBL" id="TWH74557.1"/>
    </source>
</evidence>
<dbReference type="PANTHER" id="PTHR43172:SF2">
    <property type="entry name" value="ADENYLOSUCCINATE LYASE C-TERMINAL DOMAIN-CONTAINING PROTEIN"/>
    <property type="match status" value="1"/>
</dbReference>
<reference evidence="4 5" key="1">
    <citation type="submission" date="2019-07" db="EMBL/GenBank/DDBJ databases">
        <title>R&amp;d 2014.</title>
        <authorList>
            <person name="Klenk H.-P."/>
        </authorList>
    </citation>
    <scope>NUCLEOTIDE SEQUENCE [LARGE SCALE GENOMIC DNA]</scope>
    <source>
        <strain evidence="4 5">DSM 45764</strain>
    </source>
</reference>
<keyword evidence="1" id="KW-0456">Lyase</keyword>
<feature type="domain" description="Fumarate lyase N-terminal" evidence="3">
    <location>
        <begin position="33"/>
        <end position="299"/>
    </location>
</feature>
<dbReference type="Gene3D" id="1.20.200.10">
    <property type="entry name" value="Fumarase/aspartase (Central domain)"/>
    <property type="match status" value="1"/>
</dbReference>
<dbReference type="Pfam" id="PF00206">
    <property type="entry name" value="Lyase_1"/>
    <property type="match status" value="1"/>
</dbReference>
<evidence type="ECO:0000256" key="1">
    <source>
        <dbReference type="ARBA" id="ARBA00023239"/>
    </source>
</evidence>
<evidence type="ECO:0000259" key="3">
    <source>
        <dbReference type="Pfam" id="PF00206"/>
    </source>
</evidence>
<evidence type="ECO:0000256" key="2">
    <source>
        <dbReference type="ARBA" id="ARBA00034772"/>
    </source>
</evidence>
<dbReference type="PANTHER" id="PTHR43172">
    <property type="entry name" value="ADENYLOSUCCINATE LYASE"/>
    <property type="match status" value="1"/>
</dbReference>
<dbReference type="InterPro" id="IPR000362">
    <property type="entry name" value="Fumarate_lyase_fam"/>
</dbReference>
<evidence type="ECO:0000313" key="5">
    <source>
        <dbReference type="Proteomes" id="UP000321490"/>
    </source>
</evidence>
<proteinExistence type="inferred from homology"/>
<comment type="caution">
    <text evidence="4">The sequence shown here is derived from an EMBL/GenBank/DDBJ whole genome shotgun (WGS) entry which is preliminary data.</text>
</comment>
<accession>A0A562IU70</accession>
<comment type="similarity">
    <text evidence="2">Belongs to the class-II fumarase/aspartase family.</text>
</comment>
<organism evidence="4 5">
    <name type="scientific">Modestobacter roseus</name>
    <dbReference type="NCBI Taxonomy" id="1181884"/>
    <lineage>
        <taxon>Bacteria</taxon>
        <taxon>Bacillati</taxon>
        <taxon>Actinomycetota</taxon>
        <taxon>Actinomycetes</taxon>
        <taxon>Geodermatophilales</taxon>
        <taxon>Geodermatophilaceae</taxon>
        <taxon>Modestobacter</taxon>
    </lineage>
</organism>
<dbReference type="SUPFAM" id="SSF48557">
    <property type="entry name" value="L-aspartase-like"/>
    <property type="match status" value="1"/>
</dbReference>
<dbReference type="GO" id="GO:0016853">
    <property type="term" value="F:isomerase activity"/>
    <property type="evidence" value="ECO:0007669"/>
    <property type="project" value="UniProtKB-KW"/>
</dbReference>
<name>A0A562IU70_9ACTN</name>
<dbReference type="EMBL" id="VLKF01000001">
    <property type="protein sequence ID" value="TWH74557.1"/>
    <property type="molecule type" value="Genomic_DNA"/>
</dbReference>
<dbReference type="InterPro" id="IPR020557">
    <property type="entry name" value="Fumarate_lyase_CS"/>
</dbReference>
<dbReference type="PROSITE" id="PS00163">
    <property type="entry name" value="FUMARATE_LYASES"/>
    <property type="match status" value="1"/>
</dbReference>
<keyword evidence="5" id="KW-1185">Reference proteome</keyword>
<dbReference type="InterPro" id="IPR008948">
    <property type="entry name" value="L-Aspartase-like"/>
</dbReference>
<protein>
    <submittedName>
        <fullName evidence="4">3-carboxy-cis,cis-muconate cycloisomerase</fullName>
    </submittedName>
</protein>
<dbReference type="InterPro" id="IPR022761">
    <property type="entry name" value="Fumarate_lyase_N"/>
</dbReference>
<dbReference type="GO" id="GO:0016829">
    <property type="term" value="F:lyase activity"/>
    <property type="evidence" value="ECO:0007669"/>
    <property type="project" value="UniProtKB-KW"/>
</dbReference>
<dbReference type="AlphaFoldDB" id="A0A562IU70"/>
<sequence>MTGLPVSGLLAATFARGPVNAGAGDAWLVALLEVEAALARAAARVGLVAETAAEEVGRVCADPGRLDLAGVIARAGDAGNPVPPLVRALQEAVGPHAARAVHVGATSQDVLDTAAVLLARRGLQLIDADLAAAAGVCARLATDHRDDVLIGRTLLQQALPTTVGLKAAGWLAGLDGVRARIAAVQGTLPVQYGGAVGTLAASSGSGVDLRGALAEELGLRTTEVPWFTVRLPIADVAGVLGAAAGVVATIAVDVVLLAQTEVAEAAEVAEGRGGSSAMPHKNNPVAAISARACARRAPGLVATLFAAMEQEHERGAGTWHAEWPTLTDLLGTVGSAASWLAESLGSLRLDTGRMAATVAAATDPVLAGALAEALTPALGAGPAHDAAATAVRSAAEQDRSLADVVLERSDVDGAALVADTTPDVGEAGAQVDAVLAAHTIATQADPAGQGGAP</sequence>
<dbReference type="PRINTS" id="PR00149">
    <property type="entry name" value="FUMRATELYASE"/>
</dbReference>
<dbReference type="Proteomes" id="UP000321490">
    <property type="component" value="Unassembled WGS sequence"/>
</dbReference>
<keyword evidence="4" id="KW-0413">Isomerase</keyword>
<gene>
    <name evidence="4" type="ORF">JD78_03101</name>
</gene>